<reference evidence="2 3" key="1">
    <citation type="submission" date="2019-03" db="EMBL/GenBank/DDBJ databases">
        <title>Nitrincola sp. nov. isolated from an Indian soda lake.</title>
        <authorList>
            <person name="Joshi A."/>
            <person name="Thite S.V."/>
            <person name="Joseph N."/>
            <person name="Dhotre D."/>
            <person name="Moorthy M."/>
            <person name="Shouche Y.S."/>
        </authorList>
    </citation>
    <scope>NUCLEOTIDE SEQUENCE [LARGE SCALE GENOMIC DNA]</scope>
    <source>
        <strain evidence="2 3">MEB193</strain>
    </source>
</reference>
<proteinExistence type="predicted"/>
<evidence type="ECO:0000256" key="1">
    <source>
        <dbReference type="SAM" id="Phobius"/>
    </source>
</evidence>
<sequence length="171" mass="19427">MQQETASIPPWYKQPWLWFILTPILAAMTVGFIMLAVAIGQYRLDPPLDRDFARDGRGYVLDETKEENAERLGLSAELRLDELTGEALLEMKGTLPTELRMIELHIKVGANHMRDHVIPLHRIADLNSFNGSLKSALTTRSELILVPEVGDWHLTYVAHPPFENKIISFIP</sequence>
<evidence type="ECO:0000313" key="2">
    <source>
        <dbReference type="EMBL" id="KAA0875813.1"/>
    </source>
</evidence>
<dbReference type="Pfam" id="PF05751">
    <property type="entry name" value="FixH"/>
    <property type="match status" value="1"/>
</dbReference>
<keyword evidence="1" id="KW-1133">Transmembrane helix</keyword>
<evidence type="ECO:0000313" key="3">
    <source>
        <dbReference type="Proteomes" id="UP000325302"/>
    </source>
</evidence>
<gene>
    <name evidence="2" type="ORF">E1H14_03760</name>
</gene>
<feature type="transmembrane region" description="Helical" evidence="1">
    <location>
        <begin position="16"/>
        <end position="40"/>
    </location>
</feature>
<dbReference type="OrthoDB" id="5295180at2"/>
<keyword evidence="1" id="KW-0812">Transmembrane</keyword>
<keyword evidence="3" id="KW-1185">Reference proteome</keyword>
<organism evidence="2 3">
    <name type="scientific">Nitrincola tapanii</name>
    <dbReference type="NCBI Taxonomy" id="1708751"/>
    <lineage>
        <taxon>Bacteria</taxon>
        <taxon>Pseudomonadati</taxon>
        <taxon>Pseudomonadota</taxon>
        <taxon>Gammaproteobacteria</taxon>
        <taxon>Oceanospirillales</taxon>
        <taxon>Oceanospirillaceae</taxon>
        <taxon>Nitrincola</taxon>
    </lineage>
</organism>
<dbReference type="AlphaFoldDB" id="A0A5A9W5J4"/>
<keyword evidence="1" id="KW-0472">Membrane</keyword>
<comment type="caution">
    <text evidence="2">The sequence shown here is derived from an EMBL/GenBank/DDBJ whole genome shotgun (WGS) entry which is preliminary data.</text>
</comment>
<dbReference type="EMBL" id="SMRS01000002">
    <property type="protein sequence ID" value="KAA0875813.1"/>
    <property type="molecule type" value="Genomic_DNA"/>
</dbReference>
<accession>A0A5A9W5J4</accession>
<protein>
    <recommendedName>
        <fullName evidence="4">Nitrogen fixation protein FixH</fullName>
    </recommendedName>
</protein>
<evidence type="ECO:0008006" key="4">
    <source>
        <dbReference type="Google" id="ProtNLM"/>
    </source>
</evidence>
<dbReference type="InterPro" id="IPR008620">
    <property type="entry name" value="FixH"/>
</dbReference>
<name>A0A5A9W5J4_9GAMM</name>
<dbReference type="Proteomes" id="UP000325302">
    <property type="component" value="Unassembled WGS sequence"/>
</dbReference>
<dbReference type="RefSeq" id="WP_149390117.1">
    <property type="nucleotide sequence ID" value="NZ_SMRS01000002.1"/>
</dbReference>